<dbReference type="RefSeq" id="WP_387696703.1">
    <property type="nucleotide sequence ID" value="NZ_JBIAZU010000002.1"/>
</dbReference>
<keyword evidence="2" id="KW-1185">Reference proteome</keyword>
<comment type="caution">
    <text evidence="1">The sequence shown here is derived from an EMBL/GenBank/DDBJ whole genome shotgun (WGS) entry which is preliminary data.</text>
</comment>
<dbReference type="Proteomes" id="UP001602245">
    <property type="component" value="Unassembled WGS sequence"/>
</dbReference>
<sequence>MYEPAVEAKDLHHGSHAELLKDEELSDEDGAPPSRLDAIIVPTARPVRALRHAMRLGKAIDCPVIALCSRDASAEQARDLADEEGARALAVNVAPSTASLLPSFATDRLLWARGFGSGSDLSLKRNLGLVLARGSNWRRVLFLDDDIHVNEPKTLHRAAGLVDRYRAVGLANRGFKDNSVVCHAYRALGGRQETFIGGGAMIVDALRTRSFYPNVYNEDWLFLIGDGVPFRAARAGSMRQREFDPFVNPARAAAEEFGDTLAEGLFWLLDTGKRMDSAGNGFWGDFLFQRRTFIELLIAKLGDKPEHERMRLSLKAARGRSADVTHWLCQTFLELWKTDLDEWCRFLEDWVPVHRDGSPEKILHGFGVAGCVLASKAY</sequence>
<evidence type="ECO:0000313" key="1">
    <source>
        <dbReference type="EMBL" id="MFF5290287.1"/>
    </source>
</evidence>
<accession>A0ABW6WAE6</accession>
<dbReference type="EMBL" id="JBIAZU010000002">
    <property type="protein sequence ID" value="MFF5290287.1"/>
    <property type="molecule type" value="Genomic_DNA"/>
</dbReference>
<proteinExistence type="predicted"/>
<protein>
    <submittedName>
        <fullName evidence="1">Uncharacterized protein</fullName>
    </submittedName>
</protein>
<organism evidence="1 2">
    <name type="scientific">Paractinoplanes globisporus</name>
    <dbReference type="NCBI Taxonomy" id="113565"/>
    <lineage>
        <taxon>Bacteria</taxon>
        <taxon>Bacillati</taxon>
        <taxon>Actinomycetota</taxon>
        <taxon>Actinomycetes</taxon>
        <taxon>Micromonosporales</taxon>
        <taxon>Micromonosporaceae</taxon>
        <taxon>Paractinoplanes</taxon>
    </lineage>
</organism>
<gene>
    <name evidence="1" type="ORF">ACFY35_12640</name>
</gene>
<reference evidence="1 2" key="1">
    <citation type="submission" date="2024-10" db="EMBL/GenBank/DDBJ databases">
        <title>The Natural Products Discovery Center: Release of the First 8490 Sequenced Strains for Exploring Actinobacteria Biosynthetic Diversity.</title>
        <authorList>
            <person name="Kalkreuter E."/>
            <person name="Kautsar S.A."/>
            <person name="Yang D."/>
            <person name="Bader C.D."/>
            <person name="Teijaro C.N."/>
            <person name="Fluegel L."/>
            <person name="Davis C.M."/>
            <person name="Simpson J.R."/>
            <person name="Lauterbach L."/>
            <person name="Steele A.D."/>
            <person name="Gui C."/>
            <person name="Meng S."/>
            <person name="Li G."/>
            <person name="Viehrig K."/>
            <person name="Ye F."/>
            <person name="Su P."/>
            <person name="Kiefer A.F."/>
            <person name="Nichols A."/>
            <person name="Cepeda A.J."/>
            <person name="Yan W."/>
            <person name="Fan B."/>
            <person name="Jiang Y."/>
            <person name="Adhikari A."/>
            <person name="Zheng C.-J."/>
            <person name="Schuster L."/>
            <person name="Cowan T.M."/>
            <person name="Smanski M.J."/>
            <person name="Chevrette M.G."/>
            <person name="De Carvalho L.P.S."/>
            <person name="Shen B."/>
        </authorList>
    </citation>
    <scope>NUCLEOTIDE SEQUENCE [LARGE SCALE GENOMIC DNA]</scope>
    <source>
        <strain evidence="1 2">NPDC000087</strain>
    </source>
</reference>
<name>A0ABW6WAE6_9ACTN</name>
<evidence type="ECO:0000313" key="2">
    <source>
        <dbReference type="Proteomes" id="UP001602245"/>
    </source>
</evidence>